<proteinExistence type="predicted"/>
<dbReference type="InterPro" id="IPR002734">
    <property type="entry name" value="RibDG_C"/>
</dbReference>
<dbReference type="Gene3D" id="3.40.430.10">
    <property type="entry name" value="Dihydrofolate Reductase, subunit A"/>
    <property type="match status" value="1"/>
</dbReference>
<dbReference type="Pfam" id="PF01872">
    <property type="entry name" value="RibD_C"/>
    <property type="match status" value="1"/>
</dbReference>
<gene>
    <name evidence="2" type="ORF">EPD83_019415</name>
</gene>
<accession>A0A8T6R907</accession>
<evidence type="ECO:0000313" key="2">
    <source>
        <dbReference type="EMBL" id="NHA70202.1"/>
    </source>
</evidence>
<dbReference type="GO" id="GO:0008703">
    <property type="term" value="F:5-amino-6-(5-phosphoribosylamino)uracil reductase activity"/>
    <property type="evidence" value="ECO:0007669"/>
    <property type="project" value="InterPro"/>
</dbReference>
<dbReference type="RefSeq" id="WP_165567027.1">
    <property type="nucleotide sequence ID" value="NZ_SAYU02000108.1"/>
</dbReference>
<dbReference type="SUPFAM" id="SSF53597">
    <property type="entry name" value="Dihydrofolate reductase-like"/>
    <property type="match status" value="1"/>
</dbReference>
<dbReference type="EMBL" id="SAYU02000108">
    <property type="protein sequence ID" value="NHA70202.1"/>
    <property type="molecule type" value="Genomic_DNA"/>
</dbReference>
<keyword evidence="3" id="KW-1185">Reference proteome</keyword>
<sequence length="115" mass="12327">MEKYVVSATLTAPDCDVTTVLDGDWPTAVRELVAADGGDIVCTGSVRLTHALFELGLVDEVRLFQYPVVQGEGRHLFPDGLSLKGARLLEAAAWPSGEAAAWPSGIGFQRWSLRG</sequence>
<dbReference type="Proteomes" id="UP000287866">
    <property type="component" value="Unassembled WGS sequence"/>
</dbReference>
<dbReference type="GO" id="GO:0009231">
    <property type="term" value="P:riboflavin biosynthetic process"/>
    <property type="evidence" value="ECO:0007669"/>
    <property type="project" value="InterPro"/>
</dbReference>
<dbReference type="InterPro" id="IPR024072">
    <property type="entry name" value="DHFR-like_dom_sf"/>
</dbReference>
<organism evidence="2 3">
    <name type="scientific">Phycicoccus flavus</name>
    <dbReference type="NCBI Taxonomy" id="2502783"/>
    <lineage>
        <taxon>Bacteria</taxon>
        <taxon>Bacillati</taxon>
        <taxon>Actinomycetota</taxon>
        <taxon>Actinomycetes</taxon>
        <taxon>Micrococcales</taxon>
        <taxon>Intrasporangiaceae</taxon>
        <taxon>Phycicoccus</taxon>
    </lineage>
</organism>
<feature type="domain" description="Bacterial bifunctional deaminase-reductase C-terminal" evidence="1">
    <location>
        <begin position="20"/>
        <end position="88"/>
    </location>
</feature>
<evidence type="ECO:0000259" key="1">
    <source>
        <dbReference type="Pfam" id="PF01872"/>
    </source>
</evidence>
<evidence type="ECO:0000313" key="3">
    <source>
        <dbReference type="Proteomes" id="UP000287866"/>
    </source>
</evidence>
<reference evidence="2" key="1">
    <citation type="submission" date="2020-03" db="EMBL/GenBank/DDBJ databases">
        <title>Phycicoccus flavus sp. nov., a novel endophytic actinobacterium isolated from branch of Kandelia candel.</title>
        <authorList>
            <person name="Tuo L."/>
        </authorList>
    </citation>
    <scope>NUCLEOTIDE SEQUENCE</scope>
    <source>
        <strain evidence="2">CMS6Z-2</strain>
    </source>
</reference>
<protein>
    <recommendedName>
        <fullName evidence="1">Bacterial bifunctional deaminase-reductase C-terminal domain-containing protein</fullName>
    </recommendedName>
</protein>
<name>A0A8T6R907_9MICO</name>
<comment type="caution">
    <text evidence="2">The sequence shown here is derived from an EMBL/GenBank/DDBJ whole genome shotgun (WGS) entry which is preliminary data.</text>
</comment>
<dbReference type="AlphaFoldDB" id="A0A8T6R907"/>